<protein>
    <recommendedName>
        <fullName evidence="4">Holin</fullName>
    </recommendedName>
</protein>
<proteinExistence type="predicted"/>
<evidence type="ECO:0000313" key="2">
    <source>
        <dbReference type="EMBL" id="MFD1322232.1"/>
    </source>
</evidence>
<gene>
    <name evidence="2" type="ORF">ACFQ4H_14135</name>
</gene>
<comment type="caution">
    <text evidence="2">The sequence shown here is derived from an EMBL/GenBank/DDBJ whole genome shotgun (WGS) entry which is preliminary data.</text>
</comment>
<feature type="transmembrane region" description="Helical" evidence="1">
    <location>
        <begin position="47"/>
        <end position="69"/>
    </location>
</feature>
<feature type="transmembrane region" description="Helical" evidence="1">
    <location>
        <begin position="12"/>
        <end position="32"/>
    </location>
</feature>
<organism evidence="2 3">
    <name type="scientific">Micromonospora sonneratiae</name>
    <dbReference type="NCBI Taxonomy" id="1184706"/>
    <lineage>
        <taxon>Bacteria</taxon>
        <taxon>Bacillati</taxon>
        <taxon>Actinomycetota</taxon>
        <taxon>Actinomycetes</taxon>
        <taxon>Micromonosporales</taxon>
        <taxon>Micromonosporaceae</taxon>
        <taxon>Micromonospora</taxon>
    </lineage>
</organism>
<sequence length="77" mass="7883">MPNAPVESKVKAATAAGAGSAAVVTPFVVWVVDQLFFNGDATPEVPLPVVGMIGLVVTGACTFVGGWYAKHTPRPTD</sequence>
<keyword evidence="1" id="KW-1133">Transmembrane helix</keyword>
<dbReference type="RefSeq" id="WP_377570910.1">
    <property type="nucleotide sequence ID" value="NZ_JBHTMP010000018.1"/>
</dbReference>
<dbReference type="Proteomes" id="UP001597260">
    <property type="component" value="Unassembled WGS sequence"/>
</dbReference>
<evidence type="ECO:0008006" key="4">
    <source>
        <dbReference type="Google" id="ProtNLM"/>
    </source>
</evidence>
<keyword evidence="1" id="KW-0472">Membrane</keyword>
<keyword evidence="1" id="KW-0812">Transmembrane</keyword>
<evidence type="ECO:0000313" key="3">
    <source>
        <dbReference type="Proteomes" id="UP001597260"/>
    </source>
</evidence>
<reference evidence="3" key="1">
    <citation type="journal article" date="2019" name="Int. J. Syst. Evol. Microbiol.">
        <title>The Global Catalogue of Microorganisms (GCM) 10K type strain sequencing project: providing services to taxonomists for standard genome sequencing and annotation.</title>
        <authorList>
            <consortium name="The Broad Institute Genomics Platform"/>
            <consortium name="The Broad Institute Genome Sequencing Center for Infectious Disease"/>
            <person name="Wu L."/>
            <person name="Ma J."/>
        </authorList>
    </citation>
    <scope>NUCLEOTIDE SEQUENCE [LARGE SCALE GENOMIC DNA]</scope>
    <source>
        <strain evidence="3">JCM 31037</strain>
    </source>
</reference>
<evidence type="ECO:0000256" key="1">
    <source>
        <dbReference type="SAM" id="Phobius"/>
    </source>
</evidence>
<name>A0ABW3YFN6_9ACTN</name>
<dbReference type="EMBL" id="JBHTMP010000018">
    <property type="protein sequence ID" value="MFD1322232.1"/>
    <property type="molecule type" value="Genomic_DNA"/>
</dbReference>
<keyword evidence="3" id="KW-1185">Reference proteome</keyword>
<accession>A0ABW3YFN6</accession>